<name>A0A816K5H7_BRANA</name>
<keyword evidence="3" id="KW-0378">Hydrolase</keyword>
<evidence type="ECO:0000256" key="3">
    <source>
        <dbReference type="ARBA" id="ARBA00022801"/>
    </source>
</evidence>
<protein>
    <submittedName>
        <fullName evidence="7">(rape) hypothetical protein</fullName>
    </submittedName>
</protein>
<evidence type="ECO:0000313" key="7">
    <source>
        <dbReference type="EMBL" id="CAF1909458.1"/>
    </source>
</evidence>
<evidence type="ECO:0000256" key="2">
    <source>
        <dbReference type="ARBA" id="ARBA00022670"/>
    </source>
</evidence>
<dbReference type="AlphaFoldDB" id="A0A816K5H7"/>
<keyword evidence="5" id="KW-1133">Transmembrane helix</keyword>
<dbReference type="PANTHER" id="PTHR48449:SF1">
    <property type="entry name" value="DUF1985 DOMAIN-CONTAINING PROTEIN"/>
    <property type="match status" value="1"/>
</dbReference>
<gene>
    <name evidence="7" type="ORF">DARMORV10_C02P29930.1</name>
</gene>
<dbReference type="Gene3D" id="3.40.395.10">
    <property type="entry name" value="Adenoviral Proteinase, Chain A"/>
    <property type="match status" value="1"/>
</dbReference>
<evidence type="ECO:0000259" key="6">
    <source>
        <dbReference type="PROSITE" id="PS50600"/>
    </source>
</evidence>
<sequence length="755" mass="86116">MKVPTSEGPTLKELQAVLTICRNWSREKRLMVGLLCLLCIGIFGISSNSRIPLQCAKRVMDPEAFQRYPWGRVGFSSLLESIKVLTYERKKSYTLHGCVHVLLIWIFESVPGLGEKFGNRIEGADVPLLSWLGSRPSINFSDFCAQEKRNHGNNITKMPFKIIKKNSTADLFNEKQIYFEDKSVKLNCCKIYISMYLMAELDEKFWEVMAATKSRKKKNIVDPPVVPDTIDVGTSTKRKKDKEHVDGCHASDMVVAHNIAILGLVESVKNLSAKIDGIDVNVADKVSEKLDATIQAKVDAKVGLYEKEMMEKITMLVEDIKNLKEKAYVNIHTDVANSNDHNSIAQEEDDDSSNALCVVKKEKKTSKAMETKVCKTIDVKKKGKKDEVPLKKVKKEKAIVIPELNDISISSKDSQQHLQWEKSEKCREAIEALTSILEEPTRRRKPQLTKTQQWPFVGNSTVKRIITGVTPSTVSYDPFAKVESQKLTKVMDFIKRDLAQEESGYGEFRAKFYLKIMVPRNVWPTENYGWLCDSHLAAAMLLFHRSSMQSSSPYASRRIAFLDRWFVKSWVNDFEKQDKNSIEFSDMYIKAFNGEYSEQFVTGKKWFKDVDSLFLCHNINGNHWVALHIDLLKSTIYVYDCIPDVVKAHKDLQEECRPFTKMILLILTLQENIISTRAMLPPTKGKKSEQQFALRRPKNVPRNDDPGDRGVYSLKYIECLAIGCNFHGLSDEIIPAQRMKLAAEIYEEVDVEGSI</sequence>
<evidence type="ECO:0000256" key="1">
    <source>
        <dbReference type="ARBA" id="ARBA00005234"/>
    </source>
</evidence>
<comment type="similarity">
    <text evidence="1">Belongs to the peptidase C48 family.</text>
</comment>
<feature type="region of interest" description="Disordered" evidence="4">
    <location>
        <begin position="682"/>
        <end position="706"/>
    </location>
</feature>
<dbReference type="InterPro" id="IPR003653">
    <property type="entry name" value="Peptidase_C48_C"/>
</dbReference>
<feature type="transmembrane region" description="Helical" evidence="5">
    <location>
        <begin position="30"/>
        <end position="47"/>
    </location>
</feature>
<proteinExistence type="inferred from homology"/>
<reference evidence="7" key="1">
    <citation type="submission" date="2021-01" db="EMBL/GenBank/DDBJ databases">
        <authorList>
            <consortium name="Genoscope - CEA"/>
            <person name="William W."/>
        </authorList>
    </citation>
    <scope>NUCLEOTIDE SEQUENCE</scope>
</reference>
<dbReference type="PANTHER" id="PTHR48449">
    <property type="entry name" value="DUF1985 DOMAIN-CONTAINING PROTEIN"/>
    <property type="match status" value="1"/>
</dbReference>
<dbReference type="SUPFAM" id="SSF54001">
    <property type="entry name" value="Cysteine proteinases"/>
    <property type="match status" value="1"/>
</dbReference>
<dbReference type="Pfam" id="PF09331">
    <property type="entry name" value="DUF1985"/>
    <property type="match status" value="1"/>
</dbReference>
<feature type="domain" description="Ubiquitin-like protease family profile" evidence="6">
    <location>
        <begin position="491"/>
        <end position="720"/>
    </location>
</feature>
<organism evidence="7">
    <name type="scientific">Brassica napus</name>
    <name type="common">Rape</name>
    <dbReference type="NCBI Taxonomy" id="3708"/>
    <lineage>
        <taxon>Eukaryota</taxon>
        <taxon>Viridiplantae</taxon>
        <taxon>Streptophyta</taxon>
        <taxon>Embryophyta</taxon>
        <taxon>Tracheophyta</taxon>
        <taxon>Spermatophyta</taxon>
        <taxon>Magnoliopsida</taxon>
        <taxon>eudicotyledons</taxon>
        <taxon>Gunneridae</taxon>
        <taxon>Pentapetalae</taxon>
        <taxon>rosids</taxon>
        <taxon>malvids</taxon>
        <taxon>Brassicales</taxon>
        <taxon>Brassicaceae</taxon>
        <taxon>Brassiceae</taxon>
        <taxon>Brassica</taxon>
    </lineage>
</organism>
<dbReference type="Proteomes" id="UP001295469">
    <property type="component" value="Chromosome C02"/>
</dbReference>
<dbReference type="Pfam" id="PF02902">
    <property type="entry name" value="Peptidase_C48"/>
    <property type="match status" value="1"/>
</dbReference>
<keyword evidence="2" id="KW-0645">Protease</keyword>
<evidence type="ECO:0000256" key="4">
    <source>
        <dbReference type="SAM" id="MobiDB-lite"/>
    </source>
</evidence>
<dbReference type="InterPro" id="IPR038765">
    <property type="entry name" value="Papain-like_cys_pep_sf"/>
</dbReference>
<dbReference type="EMBL" id="HG994366">
    <property type="protein sequence ID" value="CAF1909458.1"/>
    <property type="molecule type" value="Genomic_DNA"/>
</dbReference>
<evidence type="ECO:0000256" key="5">
    <source>
        <dbReference type="SAM" id="Phobius"/>
    </source>
</evidence>
<dbReference type="GO" id="GO:0006508">
    <property type="term" value="P:proteolysis"/>
    <property type="evidence" value="ECO:0007669"/>
    <property type="project" value="UniProtKB-KW"/>
</dbReference>
<keyword evidence="5" id="KW-0812">Transmembrane</keyword>
<dbReference type="PROSITE" id="PS50600">
    <property type="entry name" value="ULP_PROTEASE"/>
    <property type="match status" value="1"/>
</dbReference>
<keyword evidence="5" id="KW-0472">Membrane</keyword>
<accession>A0A816K5H7</accession>
<dbReference type="InterPro" id="IPR015410">
    <property type="entry name" value="DUF1985"/>
</dbReference>
<dbReference type="GO" id="GO:0008234">
    <property type="term" value="F:cysteine-type peptidase activity"/>
    <property type="evidence" value="ECO:0007669"/>
    <property type="project" value="InterPro"/>
</dbReference>